<evidence type="ECO:0000256" key="14">
    <source>
        <dbReference type="PIRSR" id="PIRSR634016-3"/>
    </source>
</evidence>
<comment type="similarity">
    <text evidence="2 16">Belongs to the peptidase M1 family.</text>
</comment>
<evidence type="ECO:0000256" key="1">
    <source>
        <dbReference type="ARBA" id="ARBA00004236"/>
    </source>
</evidence>
<dbReference type="HOGENOM" id="CLU_003705_2_0_1"/>
<feature type="binding site" evidence="14">
    <location>
        <position position="358"/>
    </location>
    <ligand>
        <name>Zn(2+)</name>
        <dbReference type="ChEBI" id="CHEBI:29105"/>
        <note>catalytic</note>
    </ligand>
</feature>
<evidence type="ECO:0000256" key="16">
    <source>
        <dbReference type="RuleBase" id="RU364040"/>
    </source>
</evidence>
<keyword evidence="9 16" id="KW-0482">Metalloprotease</keyword>
<proteinExistence type="inferred from homology"/>
<dbReference type="EC" id="3.4.11.-" evidence="16"/>
<dbReference type="InterPro" id="IPR027268">
    <property type="entry name" value="Peptidase_M4/M1_CTD_sf"/>
</dbReference>
<feature type="binding site" evidence="14">
    <location>
        <position position="339"/>
    </location>
    <ligand>
        <name>Zn(2+)</name>
        <dbReference type="ChEBI" id="CHEBI:29105"/>
        <note>catalytic</note>
    </ligand>
</feature>
<dbReference type="PANTHER" id="PTHR11533:SF294">
    <property type="entry name" value="THYROTROPIN-RELEASING HORMONE-DEGRADING ECTOENZYME"/>
    <property type="match status" value="1"/>
</dbReference>
<dbReference type="SUPFAM" id="SSF63737">
    <property type="entry name" value="Leukotriene A4 hydrolase N-terminal domain"/>
    <property type="match status" value="1"/>
</dbReference>
<dbReference type="GO" id="GO:0043171">
    <property type="term" value="P:peptide catabolic process"/>
    <property type="evidence" value="ECO:0007669"/>
    <property type="project" value="TreeGrafter"/>
</dbReference>
<comment type="subcellular location">
    <subcellularLocation>
        <location evidence="1">Cell membrane</location>
    </subcellularLocation>
</comment>
<keyword evidence="8 14" id="KW-0862">Zinc</keyword>
<dbReference type="STRING" id="225164.V4CEL6"/>
<dbReference type="InterPro" id="IPR045357">
    <property type="entry name" value="Aminopeptidase_N-like_N"/>
</dbReference>
<evidence type="ECO:0000256" key="12">
    <source>
        <dbReference type="ARBA" id="ARBA00023180"/>
    </source>
</evidence>
<dbReference type="Gene3D" id="2.60.40.1730">
    <property type="entry name" value="tricorn interacting facor f3 domain"/>
    <property type="match status" value="1"/>
</dbReference>
<comment type="cofactor">
    <cofactor evidence="14 16">
        <name>Zn(2+)</name>
        <dbReference type="ChEBI" id="CHEBI:29105"/>
    </cofactor>
    <text evidence="14 16">Binds 1 zinc ion per subunit.</text>
</comment>
<evidence type="ECO:0000256" key="5">
    <source>
        <dbReference type="ARBA" id="ARBA00022670"/>
    </source>
</evidence>
<sequence>MYLNFQGTACAEANVSITTDSITHAPTTATPETIINYRLPSNTKPYHYNIDLQPNMYDDSPDKFTFNGSVMIWIKCLEESAEITLHVDRYEVNESSIVVSHLNDNENLYVRHTNDSVRQFLVLHLTKNMTAGENYTIYMTFAGPLIGGGAGLYLSSYTDNGKTIYLATTQFEAPHARKAFPCYDEPALKATFNTTLRHKLNTGRDYITEEGEYGVDVYSTTVIMPTYLLAFIICDYEYVEGISAKTQIPYRTYARPNAIQYANRSQEHGIKIFDKYESYFTPSYSLPKIDNIAIPDFNAGAMENWGLITYREGLLYYPGESEASTEKWIAEVISHEVAHQWFGNLVSPKWWKWLWLNEAFASFWDYHIVGEIYPSWRSVTIFNLNALEKHGIFVTDALRTSHPLTHDVESNTEIGSIFDGITYTKGSQIIRMMHFIMGQDLFIKALNNYLHAYQYSVAEHYDLFDKLTETAIAEGYPDLNMTKLMDPWVTQANYPVVNVAIEGGRYRLTQKRFLIGTTDQEAENDTALYDYKWPIPITYTTNKDQNFTEDRANVIMMNGNGDPEYINVDPSDTEWIILNLQQHGFYRVNYEESNWRALINQLKTDHTVISNINKAQIINDAANNAKAGLLDPLIALETLEYLVDETDYLPWRAFSREMNYVESMLLRTELYSSFSVSYIFFFCLLHAVLATTEHTGTGPDTIFAVTTLASYACNHDVSECVDNATSLFNEWMTSGTDNTNPNLRNIFYCTAVKEGRFAEWEFAYEEYKKSESTSKKNALRHALSCTTEVSLLHRYDELMLNMALDPDEVRSQDARTTIQYVASNPIGVDITWNFFKDKFSTLETSLGSMNSLSRLLSSVTETFNTQYYLDELQAMVDNKEVGNYESAFKGAIETTKANIEWLADNYEIYKTWLLS</sequence>
<evidence type="ECO:0000313" key="20">
    <source>
        <dbReference type="EMBL" id="ESP00395.1"/>
    </source>
</evidence>
<dbReference type="InterPro" id="IPR042097">
    <property type="entry name" value="Aminopeptidase_N-like_N_sf"/>
</dbReference>
<keyword evidence="5 16" id="KW-0645">Protease</keyword>
<dbReference type="Pfam" id="PF11838">
    <property type="entry name" value="ERAP1_C"/>
    <property type="match status" value="1"/>
</dbReference>
<dbReference type="FunFam" id="2.60.40.1910:FF:000003">
    <property type="entry name" value="Aminopeptidase"/>
    <property type="match status" value="1"/>
</dbReference>
<dbReference type="Pfam" id="PF17900">
    <property type="entry name" value="Peptidase_M1_N"/>
    <property type="match status" value="1"/>
</dbReference>
<dbReference type="InterPro" id="IPR024571">
    <property type="entry name" value="ERAP1-like_C_dom"/>
</dbReference>
<keyword evidence="12" id="KW-0325">Glycoprotein</keyword>
<dbReference type="FunFam" id="1.25.50.20:FF:000001">
    <property type="entry name" value="Aminopeptidase"/>
    <property type="match status" value="1"/>
</dbReference>
<reference evidence="20 21" key="1">
    <citation type="journal article" date="2013" name="Nature">
        <title>Insights into bilaterian evolution from three spiralian genomes.</title>
        <authorList>
            <person name="Simakov O."/>
            <person name="Marletaz F."/>
            <person name="Cho S.J."/>
            <person name="Edsinger-Gonzales E."/>
            <person name="Havlak P."/>
            <person name="Hellsten U."/>
            <person name="Kuo D.H."/>
            <person name="Larsson T."/>
            <person name="Lv J."/>
            <person name="Arendt D."/>
            <person name="Savage R."/>
            <person name="Osoegawa K."/>
            <person name="de Jong P."/>
            <person name="Grimwood J."/>
            <person name="Chapman J.A."/>
            <person name="Shapiro H."/>
            <person name="Aerts A."/>
            <person name="Otillar R.P."/>
            <person name="Terry A.Y."/>
            <person name="Boore J.L."/>
            <person name="Grigoriev I.V."/>
            <person name="Lindberg D.R."/>
            <person name="Seaver E.C."/>
            <person name="Weisblat D.A."/>
            <person name="Putnam N.H."/>
            <person name="Rokhsar D.S."/>
        </authorList>
    </citation>
    <scope>NUCLEOTIDE SEQUENCE [LARGE SCALE GENOMIC DNA]</scope>
</reference>
<dbReference type="PANTHER" id="PTHR11533">
    <property type="entry name" value="PROTEASE M1 ZINC METALLOPROTEASE"/>
    <property type="match status" value="1"/>
</dbReference>
<dbReference type="Gene3D" id="1.10.390.10">
    <property type="entry name" value="Neutral Protease Domain 2"/>
    <property type="match status" value="1"/>
</dbReference>
<name>V4CEL6_LOTGI</name>
<dbReference type="GO" id="GO:0005886">
    <property type="term" value="C:plasma membrane"/>
    <property type="evidence" value="ECO:0007669"/>
    <property type="project" value="UniProtKB-SubCell"/>
</dbReference>
<dbReference type="GO" id="GO:0008270">
    <property type="term" value="F:zinc ion binding"/>
    <property type="evidence" value="ECO:0007669"/>
    <property type="project" value="UniProtKB-UniRule"/>
</dbReference>
<dbReference type="OMA" id="SSYNHYR"/>
<dbReference type="GO" id="GO:0006508">
    <property type="term" value="P:proteolysis"/>
    <property type="evidence" value="ECO:0007669"/>
    <property type="project" value="UniProtKB-KW"/>
</dbReference>
<keyword evidence="7 16" id="KW-0378">Hydrolase</keyword>
<evidence type="ECO:0000259" key="19">
    <source>
        <dbReference type="Pfam" id="PF17900"/>
    </source>
</evidence>
<dbReference type="Proteomes" id="UP000030746">
    <property type="component" value="Unassembled WGS sequence"/>
</dbReference>
<keyword evidence="3 16" id="KW-0031">Aminopeptidase</keyword>
<evidence type="ECO:0000256" key="6">
    <source>
        <dbReference type="ARBA" id="ARBA00022723"/>
    </source>
</evidence>
<dbReference type="SUPFAM" id="SSF55486">
    <property type="entry name" value="Metalloproteases ('zincins'), catalytic domain"/>
    <property type="match status" value="1"/>
</dbReference>
<dbReference type="CTD" id="20234360"/>
<dbReference type="OrthoDB" id="10031169at2759"/>
<dbReference type="CDD" id="cd09601">
    <property type="entry name" value="M1_APN-Q_like"/>
    <property type="match status" value="1"/>
</dbReference>
<dbReference type="RefSeq" id="XP_009048916.1">
    <property type="nucleotide sequence ID" value="XM_009050668.1"/>
</dbReference>
<evidence type="ECO:0000256" key="15">
    <source>
        <dbReference type="PIRSR" id="PIRSR634016-4"/>
    </source>
</evidence>
<evidence type="ECO:0000259" key="17">
    <source>
        <dbReference type="Pfam" id="PF01433"/>
    </source>
</evidence>
<evidence type="ECO:0000256" key="8">
    <source>
        <dbReference type="ARBA" id="ARBA00022833"/>
    </source>
</evidence>
<dbReference type="GO" id="GO:0042277">
    <property type="term" value="F:peptide binding"/>
    <property type="evidence" value="ECO:0007669"/>
    <property type="project" value="TreeGrafter"/>
</dbReference>
<keyword evidence="4" id="KW-1003">Cell membrane</keyword>
<gene>
    <name evidence="20" type="ORF">LOTGIDRAFT_140794</name>
</gene>
<feature type="domain" description="Peptidase M1 membrane alanine aminopeptidase" evidence="17">
    <location>
        <begin position="267"/>
        <end position="488"/>
    </location>
</feature>
<dbReference type="InterPro" id="IPR050344">
    <property type="entry name" value="Peptidase_M1_aminopeptidases"/>
</dbReference>
<dbReference type="KEGG" id="lgi:LOTGIDRAFT_140794"/>
<dbReference type="Pfam" id="PF01433">
    <property type="entry name" value="Peptidase_M1"/>
    <property type="match status" value="1"/>
</dbReference>
<dbReference type="GO" id="GO:0005615">
    <property type="term" value="C:extracellular space"/>
    <property type="evidence" value="ECO:0007669"/>
    <property type="project" value="TreeGrafter"/>
</dbReference>
<feature type="domain" description="ERAP1-like C-terminal" evidence="18">
    <location>
        <begin position="575"/>
        <end position="896"/>
    </location>
</feature>
<organism evidence="20 21">
    <name type="scientific">Lottia gigantea</name>
    <name type="common">Giant owl limpet</name>
    <dbReference type="NCBI Taxonomy" id="225164"/>
    <lineage>
        <taxon>Eukaryota</taxon>
        <taxon>Metazoa</taxon>
        <taxon>Spiralia</taxon>
        <taxon>Lophotrochozoa</taxon>
        <taxon>Mollusca</taxon>
        <taxon>Gastropoda</taxon>
        <taxon>Patellogastropoda</taxon>
        <taxon>Lottioidea</taxon>
        <taxon>Lottiidae</taxon>
        <taxon>Lottia</taxon>
    </lineage>
</organism>
<keyword evidence="10" id="KW-0472">Membrane</keyword>
<feature type="site" description="Transition state stabilizer" evidence="15">
    <location>
        <position position="423"/>
    </location>
</feature>
<evidence type="ECO:0000256" key="10">
    <source>
        <dbReference type="ARBA" id="ARBA00023136"/>
    </source>
</evidence>
<dbReference type="PRINTS" id="PR00756">
    <property type="entry name" value="ALADIPTASE"/>
</dbReference>
<dbReference type="GeneID" id="20234360"/>
<dbReference type="EMBL" id="KB200718">
    <property type="protein sequence ID" value="ESP00395.1"/>
    <property type="molecule type" value="Genomic_DNA"/>
</dbReference>
<protein>
    <recommendedName>
        <fullName evidence="16">Aminopeptidase</fullName>
        <ecNumber evidence="16">3.4.11.-</ecNumber>
    </recommendedName>
</protein>
<dbReference type="InterPro" id="IPR034016">
    <property type="entry name" value="M1_APN-typ"/>
</dbReference>
<dbReference type="InterPro" id="IPR014782">
    <property type="entry name" value="Peptidase_M1_dom"/>
</dbReference>
<feature type="binding site" evidence="14">
    <location>
        <position position="335"/>
    </location>
    <ligand>
        <name>Zn(2+)</name>
        <dbReference type="ChEBI" id="CHEBI:29105"/>
        <note>catalytic</note>
    </ligand>
</feature>
<evidence type="ECO:0000256" key="7">
    <source>
        <dbReference type="ARBA" id="ARBA00022801"/>
    </source>
</evidence>
<dbReference type="InterPro" id="IPR001930">
    <property type="entry name" value="Peptidase_M1"/>
</dbReference>
<evidence type="ECO:0000259" key="18">
    <source>
        <dbReference type="Pfam" id="PF11838"/>
    </source>
</evidence>
<evidence type="ECO:0000313" key="21">
    <source>
        <dbReference type="Proteomes" id="UP000030746"/>
    </source>
</evidence>
<dbReference type="Gene3D" id="2.60.40.1910">
    <property type="match status" value="1"/>
</dbReference>
<evidence type="ECO:0000256" key="2">
    <source>
        <dbReference type="ARBA" id="ARBA00010136"/>
    </source>
</evidence>
<evidence type="ECO:0000256" key="13">
    <source>
        <dbReference type="PIRSR" id="PIRSR634016-1"/>
    </source>
</evidence>
<evidence type="ECO:0000256" key="4">
    <source>
        <dbReference type="ARBA" id="ARBA00022475"/>
    </source>
</evidence>
<dbReference type="AlphaFoldDB" id="V4CEL6"/>
<keyword evidence="6 14" id="KW-0479">Metal-binding</keyword>
<dbReference type="GO" id="GO:0005737">
    <property type="term" value="C:cytoplasm"/>
    <property type="evidence" value="ECO:0007669"/>
    <property type="project" value="TreeGrafter"/>
</dbReference>
<dbReference type="GO" id="GO:0070006">
    <property type="term" value="F:metalloaminopeptidase activity"/>
    <property type="evidence" value="ECO:0007669"/>
    <property type="project" value="TreeGrafter"/>
</dbReference>
<evidence type="ECO:0000256" key="9">
    <source>
        <dbReference type="ARBA" id="ARBA00023049"/>
    </source>
</evidence>
<feature type="active site" description="Proton acceptor" evidence="13">
    <location>
        <position position="336"/>
    </location>
</feature>
<dbReference type="FunFam" id="1.10.390.10:FF:000006">
    <property type="entry name" value="Puromycin-sensitive aminopeptidase"/>
    <property type="match status" value="1"/>
</dbReference>
<keyword evidence="21" id="KW-1185">Reference proteome</keyword>
<dbReference type="Gene3D" id="1.25.50.20">
    <property type="match status" value="1"/>
</dbReference>
<accession>V4CEL6</accession>
<evidence type="ECO:0000256" key="11">
    <source>
        <dbReference type="ARBA" id="ARBA00023157"/>
    </source>
</evidence>
<keyword evidence="11" id="KW-1015">Disulfide bond</keyword>
<evidence type="ECO:0000256" key="3">
    <source>
        <dbReference type="ARBA" id="ARBA00022438"/>
    </source>
</evidence>
<feature type="domain" description="Aminopeptidase N-like N-terminal" evidence="19">
    <location>
        <begin position="44"/>
        <end position="228"/>
    </location>
</feature>